<evidence type="ECO:0000313" key="1">
    <source>
        <dbReference type="EMBL" id="CAN0022749.1"/>
    </source>
</evidence>
<proteinExistence type="predicted"/>
<reference evidence="1" key="1">
    <citation type="submission" date="2023-05" db="EMBL/GenBank/DDBJ databases">
        <authorList>
            <consortium name="ELIXIR-Norway"/>
        </authorList>
    </citation>
    <scope>NUCLEOTIDE SEQUENCE</scope>
</reference>
<feature type="non-terminal residue" evidence="1">
    <location>
        <position position="188"/>
    </location>
</feature>
<gene>
    <name evidence="1" type="ORF">MRATA1EN22A_LOCUS10888</name>
</gene>
<dbReference type="Proteomes" id="UP001162501">
    <property type="component" value="Chromosome 20"/>
</dbReference>
<protein>
    <submittedName>
        <fullName evidence="1">Uncharacterized protein</fullName>
    </submittedName>
</protein>
<name>A0AC59YVY5_RANTA</name>
<dbReference type="EMBL" id="OX596104">
    <property type="protein sequence ID" value="CAN0022749.1"/>
    <property type="molecule type" value="Genomic_DNA"/>
</dbReference>
<evidence type="ECO:0000313" key="2">
    <source>
        <dbReference type="Proteomes" id="UP001162501"/>
    </source>
</evidence>
<reference evidence="1" key="2">
    <citation type="submission" date="2025-03" db="EMBL/GenBank/DDBJ databases">
        <authorList>
            <consortium name="ELIXIR-Norway"/>
            <consortium name="Elixir Norway"/>
        </authorList>
    </citation>
    <scope>NUCLEOTIDE SEQUENCE</scope>
</reference>
<accession>A0AC59YVY5</accession>
<sequence>GWQLAGDPGPLLLPSAPLPPPPTSPLSPFPSFLSFPPPPTQFPQLLLFLPFGSPFLSKWVWDPRPPACSPHPMKSPPLGLPALGHPSPAPLKISSFSRWTEPQRSQQQALTLGSETTADHRWGPGTSDRGRKPSFKEGPLGRTGELSGVTASGESLLPRGGGGVRKSLPYLVLAQGRKPGALRPTLLP</sequence>
<feature type="non-terminal residue" evidence="1">
    <location>
        <position position="1"/>
    </location>
</feature>
<organism evidence="1 2">
    <name type="scientific">Rangifer tarandus platyrhynchus</name>
    <name type="common">Svalbard reindeer</name>
    <dbReference type="NCBI Taxonomy" id="3082113"/>
    <lineage>
        <taxon>Eukaryota</taxon>
        <taxon>Metazoa</taxon>
        <taxon>Chordata</taxon>
        <taxon>Craniata</taxon>
        <taxon>Vertebrata</taxon>
        <taxon>Euteleostomi</taxon>
        <taxon>Mammalia</taxon>
        <taxon>Eutheria</taxon>
        <taxon>Laurasiatheria</taxon>
        <taxon>Artiodactyla</taxon>
        <taxon>Ruminantia</taxon>
        <taxon>Pecora</taxon>
        <taxon>Cervidae</taxon>
        <taxon>Odocoileinae</taxon>
        <taxon>Rangifer</taxon>
    </lineage>
</organism>